<dbReference type="PROSITE" id="PS51192">
    <property type="entry name" value="HELICASE_ATP_BIND_1"/>
    <property type="match status" value="1"/>
</dbReference>
<evidence type="ECO:0000256" key="4">
    <source>
        <dbReference type="ARBA" id="ARBA00022840"/>
    </source>
</evidence>
<dbReference type="RefSeq" id="WP_111347356.1">
    <property type="nucleotide sequence ID" value="NZ_QHHQ01000003.1"/>
</dbReference>
<dbReference type="GO" id="GO:0043952">
    <property type="term" value="P:protein transport by the Sec complex"/>
    <property type="evidence" value="ECO:0007669"/>
    <property type="project" value="TreeGrafter"/>
</dbReference>
<dbReference type="Gene3D" id="3.40.50.300">
    <property type="entry name" value="P-loop containing nucleotide triphosphate hydrolases"/>
    <property type="match status" value="2"/>
</dbReference>
<comment type="caution">
    <text evidence="9">Lacks conserved residue(s) required for the propagation of feature annotation.</text>
</comment>
<comment type="subunit">
    <text evidence="9">Monomer and homodimer. Part of the essential Sec protein translocation apparatus which comprises SecA, SecYEG and auxiliary proteins SecDF-YajC and YidC.</text>
</comment>
<dbReference type="Proteomes" id="UP000249590">
    <property type="component" value="Unassembled WGS sequence"/>
</dbReference>
<dbReference type="PRINTS" id="PR00906">
    <property type="entry name" value="SECA"/>
</dbReference>
<feature type="binding site" evidence="9">
    <location>
        <position position="112"/>
    </location>
    <ligand>
        <name>ATP</name>
        <dbReference type="ChEBI" id="CHEBI:30616"/>
    </ligand>
</feature>
<evidence type="ECO:0000259" key="11">
    <source>
        <dbReference type="PROSITE" id="PS51196"/>
    </source>
</evidence>
<sequence>MPDAAVAGGLHLNLYPQRPLERRTGWDDAADGMKAVLATRTAFLIHRRCRREAARCDAMRAGIRDATDGDLIGAARRLRDELRAGPADHAAALAIVGEVARRTVGLDPHPGQTLGALALLGGRLVEMQTGEGKSLVAALAAAVAALSGTPVHIVTVNDYLAVRDAEVFAPLYRRLGLTVGAIAEGDDESARRGTYRADIVTVSNKALAFDHLRDRVGTGGQLDDVSLKVSALTGRGGPGRRQPVLRGLPFAIVDEADSVLIDEARIPLILSREVEGGADAAEAREAFALADLLTADIHYMVVPAERRVSLTEDGRALLAERVTHGPFANRLRREDAVRSALVARHLMQRGEQYVVKDGKVVIVDEYTGRLMPERSWSEGLQQYVEAKEDVRLTGRKTTLARTSYQRFFSRYMRLAGLTGTAREVRDEIARTYGLVTIRVAPDRPSGMRRHRARVHTGAEEKWAAVAARTGVLRAEGRPVLIGTRSVAASERASRALGEAGIPHTVLNAVNDREEAAIVARAGEAGQVTVATNMAGRGVHIALGEGVAARGGLHVILTERHSAGRIDRQLEGRTARQGEPGSTEAILALDDPLVVTARTPLLAPIARGRGFLAMVARRCLVRIAQRQAERMHYAARRALIRHDRRTDTMLAFGGPPE</sequence>
<accession>A0A8B2NTU5</accession>
<keyword evidence="3 9" id="KW-0547">Nucleotide-binding</keyword>
<comment type="caution">
    <text evidence="12">The sequence shown here is derived from an EMBL/GenBank/DDBJ whole genome shotgun (WGS) entry which is preliminary data.</text>
</comment>
<keyword evidence="1 9" id="KW-0813">Transport</keyword>
<keyword evidence="9" id="KW-0963">Cytoplasm</keyword>
<keyword evidence="4 9" id="KW-0067">ATP-binding</keyword>
<dbReference type="Pfam" id="PF01043">
    <property type="entry name" value="SecA_PP_bind"/>
    <property type="match status" value="1"/>
</dbReference>
<keyword evidence="2 9" id="KW-1003">Cell membrane</keyword>
<dbReference type="GO" id="GO:0031522">
    <property type="term" value="C:cell envelope Sec protein transport complex"/>
    <property type="evidence" value="ECO:0007669"/>
    <property type="project" value="TreeGrafter"/>
</dbReference>
<evidence type="ECO:0000313" key="12">
    <source>
        <dbReference type="EMBL" id="RAI00894.1"/>
    </source>
</evidence>
<dbReference type="SUPFAM" id="SSF81767">
    <property type="entry name" value="Pre-protein crosslinking domain of SecA"/>
    <property type="match status" value="1"/>
</dbReference>
<feature type="domain" description="Helicase ATP-binding" evidence="10">
    <location>
        <begin position="114"/>
        <end position="271"/>
    </location>
</feature>
<dbReference type="InterPro" id="IPR027417">
    <property type="entry name" value="P-loop_NTPase"/>
</dbReference>
<feature type="domain" description="SecA family profile" evidence="11">
    <location>
        <begin position="31"/>
        <end position="631"/>
    </location>
</feature>
<dbReference type="PANTHER" id="PTHR30612:SF0">
    <property type="entry name" value="CHLOROPLAST PROTEIN-TRANSPORTING ATPASE"/>
    <property type="match status" value="1"/>
</dbReference>
<dbReference type="GO" id="GO:0017038">
    <property type="term" value="P:protein import"/>
    <property type="evidence" value="ECO:0007669"/>
    <property type="project" value="InterPro"/>
</dbReference>
<evidence type="ECO:0000256" key="6">
    <source>
        <dbReference type="ARBA" id="ARBA00022967"/>
    </source>
</evidence>
<dbReference type="InterPro" id="IPR000185">
    <property type="entry name" value="SecA"/>
</dbReference>
<dbReference type="CDD" id="cd18803">
    <property type="entry name" value="SF2_C_secA"/>
    <property type="match status" value="1"/>
</dbReference>
<dbReference type="GO" id="GO:0008564">
    <property type="term" value="F:protein-exporting ATPase activity"/>
    <property type="evidence" value="ECO:0007669"/>
    <property type="project" value="UniProtKB-EC"/>
</dbReference>
<dbReference type="InterPro" id="IPR014018">
    <property type="entry name" value="SecA_motor_DEAD"/>
</dbReference>
<keyword evidence="13" id="KW-1185">Reference proteome</keyword>
<dbReference type="GO" id="GO:0005524">
    <property type="term" value="F:ATP binding"/>
    <property type="evidence" value="ECO:0007669"/>
    <property type="project" value="UniProtKB-UniRule"/>
</dbReference>
<protein>
    <recommendedName>
        <fullName evidence="9">Protein translocase subunit SecA</fullName>
        <ecNumber evidence="9">7.4.2.8</ecNumber>
    </recommendedName>
</protein>
<dbReference type="InterPro" id="IPR036670">
    <property type="entry name" value="SecA_X-link_sf"/>
</dbReference>
<dbReference type="EC" id="7.4.2.8" evidence="9"/>
<keyword evidence="6 9" id="KW-1278">Translocase</keyword>
<dbReference type="InterPro" id="IPR014001">
    <property type="entry name" value="Helicase_ATP-bd"/>
</dbReference>
<dbReference type="Gene3D" id="3.90.1440.10">
    <property type="entry name" value="SecA, preprotein cross-linking domain"/>
    <property type="match status" value="1"/>
</dbReference>
<dbReference type="PROSITE" id="PS51196">
    <property type="entry name" value="SECA_MOTOR_DEAD"/>
    <property type="match status" value="1"/>
</dbReference>
<comment type="subcellular location">
    <subcellularLocation>
        <location evidence="9">Cell membrane</location>
        <topology evidence="9">Peripheral membrane protein</topology>
        <orientation evidence="9">Cytoplasmic side</orientation>
    </subcellularLocation>
    <subcellularLocation>
        <location evidence="9">Cytoplasm</location>
    </subcellularLocation>
    <text evidence="9">Distribution is 50-50.</text>
</comment>
<dbReference type="GO" id="GO:0005829">
    <property type="term" value="C:cytosol"/>
    <property type="evidence" value="ECO:0007669"/>
    <property type="project" value="TreeGrafter"/>
</dbReference>
<evidence type="ECO:0000256" key="9">
    <source>
        <dbReference type="HAMAP-Rule" id="MF_01382"/>
    </source>
</evidence>
<dbReference type="AlphaFoldDB" id="A0A8B2NTU5"/>
<comment type="catalytic activity">
    <reaction evidence="9">
        <text>ATP + H2O + cellular proteinSide 1 = ADP + phosphate + cellular proteinSide 2.</text>
        <dbReference type="EC" id="7.4.2.8"/>
    </reaction>
</comment>
<dbReference type="GO" id="GO:0006605">
    <property type="term" value="P:protein targeting"/>
    <property type="evidence" value="ECO:0007669"/>
    <property type="project" value="UniProtKB-UniRule"/>
</dbReference>
<dbReference type="FunFam" id="3.40.50.300:FF:000429">
    <property type="entry name" value="Preprotein translocase subunit SecA"/>
    <property type="match status" value="1"/>
</dbReference>
<proteinExistence type="inferred from homology"/>
<dbReference type="OrthoDB" id="9805579at2"/>
<dbReference type="PANTHER" id="PTHR30612">
    <property type="entry name" value="SECA INNER MEMBRANE COMPONENT OF SEC PROTEIN SECRETION SYSTEM"/>
    <property type="match status" value="1"/>
</dbReference>
<gene>
    <name evidence="9" type="primary">secA</name>
    <name evidence="12" type="ORF">DLJ53_16835</name>
</gene>
<evidence type="ECO:0000256" key="2">
    <source>
        <dbReference type="ARBA" id="ARBA00022475"/>
    </source>
</evidence>
<evidence type="ECO:0000259" key="10">
    <source>
        <dbReference type="PROSITE" id="PS51192"/>
    </source>
</evidence>
<dbReference type="InterPro" id="IPR011130">
    <property type="entry name" value="SecA_preprotein_X-link_dom"/>
</dbReference>
<dbReference type="InterPro" id="IPR044722">
    <property type="entry name" value="SecA_SF2_C"/>
</dbReference>
<dbReference type="EMBL" id="QHHQ01000003">
    <property type="protein sequence ID" value="RAI00894.1"/>
    <property type="molecule type" value="Genomic_DNA"/>
</dbReference>
<dbReference type="Pfam" id="PF21090">
    <property type="entry name" value="P-loop_SecA"/>
    <property type="match status" value="1"/>
</dbReference>
<dbReference type="CDD" id="cd17928">
    <property type="entry name" value="DEXDc_SecA"/>
    <property type="match status" value="1"/>
</dbReference>
<evidence type="ECO:0000256" key="1">
    <source>
        <dbReference type="ARBA" id="ARBA00022448"/>
    </source>
</evidence>
<feature type="binding site" evidence="9">
    <location>
        <begin position="130"/>
        <end position="134"/>
    </location>
    <ligand>
        <name>ATP</name>
        <dbReference type="ChEBI" id="CHEBI:30616"/>
    </ligand>
</feature>
<organism evidence="12 13">
    <name type="scientific">Acuticoccus sediminis</name>
    <dbReference type="NCBI Taxonomy" id="2184697"/>
    <lineage>
        <taxon>Bacteria</taxon>
        <taxon>Pseudomonadati</taxon>
        <taxon>Pseudomonadota</taxon>
        <taxon>Alphaproteobacteria</taxon>
        <taxon>Hyphomicrobiales</taxon>
        <taxon>Amorphaceae</taxon>
        <taxon>Acuticoccus</taxon>
    </lineage>
</organism>
<dbReference type="SMART" id="SM00958">
    <property type="entry name" value="SecA_PP_bind"/>
    <property type="match status" value="1"/>
</dbReference>
<keyword evidence="5 9" id="KW-0653">Protein transport</keyword>
<evidence type="ECO:0000256" key="3">
    <source>
        <dbReference type="ARBA" id="ARBA00022741"/>
    </source>
</evidence>
<comment type="similarity">
    <text evidence="9">Belongs to the SecA family.</text>
</comment>
<dbReference type="GO" id="GO:0005886">
    <property type="term" value="C:plasma membrane"/>
    <property type="evidence" value="ECO:0007669"/>
    <property type="project" value="UniProtKB-SubCell"/>
</dbReference>
<evidence type="ECO:0000256" key="7">
    <source>
        <dbReference type="ARBA" id="ARBA00023010"/>
    </source>
</evidence>
<dbReference type="GO" id="GO:0065002">
    <property type="term" value="P:intracellular protein transmembrane transport"/>
    <property type="evidence" value="ECO:0007669"/>
    <property type="project" value="UniProtKB-UniRule"/>
</dbReference>
<dbReference type="InterPro" id="IPR011115">
    <property type="entry name" value="SecA_DEAD"/>
</dbReference>
<name>A0A8B2NTU5_9HYPH</name>
<evidence type="ECO:0000256" key="5">
    <source>
        <dbReference type="ARBA" id="ARBA00022927"/>
    </source>
</evidence>
<dbReference type="SMART" id="SM00957">
    <property type="entry name" value="SecA_DEAD"/>
    <property type="match status" value="1"/>
</dbReference>
<dbReference type="HAMAP" id="MF_01382">
    <property type="entry name" value="SecA"/>
    <property type="match status" value="1"/>
</dbReference>
<dbReference type="Pfam" id="PF07517">
    <property type="entry name" value="SecA_DEAD"/>
    <property type="match status" value="1"/>
</dbReference>
<dbReference type="SUPFAM" id="SSF52540">
    <property type="entry name" value="P-loop containing nucleoside triphosphate hydrolases"/>
    <property type="match status" value="2"/>
</dbReference>
<keyword evidence="7 9" id="KW-0811">Translocation</keyword>
<reference evidence="12 13" key="1">
    <citation type="submission" date="2018-05" db="EMBL/GenBank/DDBJ databases">
        <title>Acuticoccus sediminis sp. nov., isolated from deep-sea sediment of Indian Ocean.</title>
        <authorList>
            <person name="Liu X."/>
            <person name="Lai Q."/>
            <person name="Du Y."/>
            <person name="Sun F."/>
            <person name="Zhang X."/>
            <person name="Wang S."/>
            <person name="Shao Z."/>
        </authorList>
    </citation>
    <scope>NUCLEOTIDE SEQUENCE [LARGE SCALE GENOMIC DNA]</scope>
    <source>
        <strain evidence="12 13">PTG4-2</strain>
    </source>
</reference>
<comment type="function">
    <text evidence="9">Part of the Sec protein translocase complex. Interacts with the SecYEG preprotein conducting channel. Has a central role in coupling the hydrolysis of ATP to the transfer of proteins into and across the cell membrane, serving both as a receptor for the preprotein-SecB complex and as an ATP-driven molecular motor driving the stepwise translocation of polypeptide chains across the membrane.</text>
</comment>
<keyword evidence="8 9" id="KW-0472">Membrane</keyword>
<evidence type="ECO:0000256" key="8">
    <source>
        <dbReference type="ARBA" id="ARBA00023136"/>
    </source>
</evidence>
<evidence type="ECO:0000313" key="13">
    <source>
        <dbReference type="Proteomes" id="UP000249590"/>
    </source>
</evidence>